<dbReference type="PRINTS" id="PR00420">
    <property type="entry name" value="RNGMNOXGNASE"/>
</dbReference>
<dbReference type="PANTHER" id="PTHR13789">
    <property type="entry name" value="MONOOXYGENASE"/>
    <property type="match status" value="1"/>
</dbReference>
<evidence type="ECO:0000313" key="4">
    <source>
        <dbReference type="EMBL" id="MFD2795938.1"/>
    </source>
</evidence>
<keyword evidence="2" id="KW-0503">Monooxygenase</keyword>
<accession>A0ABW5W032</accession>
<dbReference type="InterPro" id="IPR050493">
    <property type="entry name" value="FAD-dep_Monooxygenase_BioMet"/>
</dbReference>
<dbReference type="InterPro" id="IPR036188">
    <property type="entry name" value="FAD/NAD-bd_sf"/>
</dbReference>
<dbReference type="PANTHER" id="PTHR13789:SF309">
    <property type="entry name" value="PUTATIVE (AFU_ORTHOLOGUE AFUA_6G14510)-RELATED"/>
    <property type="match status" value="1"/>
</dbReference>
<dbReference type="Pfam" id="PF01494">
    <property type="entry name" value="FAD_binding_3"/>
    <property type="match status" value="1"/>
</dbReference>
<dbReference type="RefSeq" id="WP_377186649.1">
    <property type="nucleotide sequence ID" value="NZ_JBHUOG010000002.1"/>
</dbReference>
<evidence type="ECO:0000313" key="5">
    <source>
        <dbReference type="Proteomes" id="UP001597479"/>
    </source>
</evidence>
<keyword evidence="5" id="KW-1185">Reference proteome</keyword>
<evidence type="ECO:0000256" key="1">
    <source>
        <dbReference type="ARBA" id="ARBA00023002"/>
    </source>
</evidence>
<dbReference type="SUPFAM" id="SSF51905">
    <property type="entry name" value="FAD/NAD(P)-binding domain"/>
    <property type="match status" value="1"/>
</dbReference>
<sequence length="393" mass="40359">MTRRAVVVGAGIAGLTTANALLRCGWDVQVLERSPEPRTTGAGIVLMANALRGLDAAGVGGTVRPAGRPISPGLLRDGSGRALVHLSAEQIAARLGTIAIAFHRPRLQEALLAALGEARVTYGAGALAVEPGDAARPATVTLEDGSTLSADLVVAADGVRSNLRAAVAPDATEPTYVGSTTWLAVLDNPGITEMSQTWGPGGEVGLIALADGQLYWYGTQVGPPGRPTGDPVADLDAARTAFAGWHDPIPQVLAATPPERLLQLDLYGFPKPIPRMARGRVALVGDAAHAMPPNVGQGGGQGIEDAVVLAASVSGAASVVQGLADYDRVRRPRTAGVLRSAWASARFGEQLANPALVGMRNALLRALPSGAMLGAMERFASWAPPVLPMVPRA</sequence>
<dbReference type="Proteomes" id="UP001597479">
    <property type="component" value="Unassembled WGS sequence"/>
</dbReference>
<evidence type="ECO:0000259" key="3">
    <source>
        <dbReference type="Pfam" id="PF01494"/>
    </source>
</evidence>
<dbReference type="EMBL" id="JBHUOG010000002">
    <property type="protein sequence ID" value="MFD2795938.1"/>
    <property type="molecule type" value="Genomic_DNA"/>
</dbReference>
<name>A0ABW5W032_9MICO</name>
<reference evidence="5" key="1">
    <citation type="journal article" date="2019" name="Int. J. Syst. Evol. Microbiol.">
        <title>The Global Catalogue of Microorganisms (GCM) 10K type strain sequencing project: providing services to taxonomists for standard genome sequencing and annotation.</title>
        <authorList>
            <consortium name="The Broad Institute Genomics Platform"/>
            <consortium name="The Broad Institute Genome Sequencing Center for Infectious Disease"/>
            <person name="Wu L."/>
            <person name="Ma J."/>
        </authorList>
    </citation>
    <scope>NUCLEOTIDE SEQUENCE [LARGE SCALE GENOMIC DNA]</scope>
    <source>
        <strain evidence="5">CCM 7044</strain>
    </source>
</reference>
<feature type="domain" description="FAD-binding" evidence="3">
    <location>
        <begin position="5"/>
        <end position="339"/>
    </location>
</feature>
<comment type="caution">
    <text evidence="4">The sequence shown here is derived from an EMBL/GenBank/DDBJ whole genome shotgun (WGS) entry which is preliminary data.</text>
</comment>
<gene>
    <name evidence="4" type="ORF">ACFS27_20420</name>
</gene>
<evidence type="ECO:0000256" key="2">
    <source>
        <dbReference type="ARBA" id="ARBA00023033"/>
    </source>
</evidence>
<proteinExistence type="predicted"/>
<dbReference type="Gene3D" id="3.50.50.60">
    <property type="entry name" value="FAD/NAD(P)-binding domain"/>
    <property type="match status" value="1"/>
</dbReference>
<keyword evidence="1" id="KW-0560">Oxidoreductase</keyword>
<dbReference type="InterPro" id="IPR002938">
    <property type="entry name" value="FAD-bd"/>
</dbReference>
<protein>
    <submittedName>
        <fullName evidence="4">FAD-dependent oxidoreductase</fullName>
    </submittedName>
</protein>
<organism evidence="4 5">
    <name type="scientific">Promicromonospora vindobonensis</name>
    <dbReference type="NCBI Taxonomy" id="195748"/>
    <lineage>
        <taxon>Bacteria</taxon>
        <taxon>Bacillati</taxon>
        <taxon>Actinomycetota</taxon>
        <taxon>Actinomycetes</taxon>
        <taxon>Micrococcales</taxon>
        <taxon>Promicromonosporaceae</taxon>
        <taxon>Promicromonospora</taxon>
    </lineage>
</organism>